<evidence type="ECO:0000313" key="2">
    <source>
        <dbReference type="Proteomes" id="UP000828390"/>
    </source>
</evidence>
<keyword evidence="2" id="KW-1185">Reference proteome</keyword>
<gene>
    <name evidence="1" type="ORF">DPMN_184535</name>
</gene>
<dbReference type="AlphaFoldDB" id="A0A9D4DM02"/>
<reference evidence="1" key="1">
    <citation type="journal article" date="2019" name="bioRxiv">
        <title>The Genome of the Zebra Mussel, Dreissena polymorpha: A Resource for Invasive Species Research.</title>
        <authorList>
            <person name="McCartney M.A."/>
            <person name="Auch B."/>
            <person name="Kono T."/>
            <person name="Mallez S."/>
            <person name="Zhang Y."/>
            <person name="Obille A."/>
            <person name="Becker A."/>
            <person name="Abrahante J.E."/>
            <person name="Garbe J."/>
            <person name="Badalamenti J.P."/>
            <person name="Herman A."/>
            <person name="Mangelson H."/>
            <person name="Liachko I."/>
            <person name="Sullivan S."/>
            <person name="Sone E.D."/>
            <person name="Koren S."/>
            <person name="Silverstein K.A.T."/>
            <person name="Beckman K.B."/>
            <person name="Gohl D.M."/>
        </authorList>
    </citation>
    <scope>NUCLEOTIDE SEQUENCE</scope>
    <source>
        <strain evidence="1">Duluth1</strain>
        <tissue evidence="1">Whole animal</tissue>
    </source>
</reference>
<organism evidence="1 2">
    <name type="scientific">Dreissena polymorpha</name>
    <name type="common">Zebra mussel</name>
    <name type="synonym">Mytilus polymorpha</name>
    <dbReference type="NCBI Taxonomy" id="45954"/>
    <lineage>
        <taxon>Eukaryota</taxon>
        <taxon>Metazoa</taxon>
        <taxon>Spiralia</taxon>
        <taxon>Lophotrochozoa</taxon>
        <taxon>Mollusca</taxon>
        <taxon>Bivalvia</taxon>
        <taxon>Autobranchia</taxon>
        <taxon>Heteroconchia</taxon>
        <taxon>Euheterodonta</taxon>
        <taxon>Imparidentia</taxon>
        <taxon>Neoheterodontei</taxon>
        <taxon>Myida</taxon>
        <taxon>Dreissenoidea</taxon>
        <taxon>Dreissenidae</taxon>
        <taxon>Dreissena</taxon>
    </lineage>
</organism>
<reference evidence="1" key="2">
    <citation type="submission" date="2020-11" db="EMBL/GenBank/DDBJ databases">
        <authorList>
            <person name="McCartney M.A."/>
            <person name="Auch B."/>
            <person name="Kono T."/>
            <person name="Mallez S."/>
            <person name="Becker A."/>
            <person name="Gohl D.M."/>
            <person name="Silverstein K.A.T."/>
            <person name="Koren S."/>
            <person name="Bechman K.B."/>
            <person name="Herman A."/>
            <person name="Abrahante J.E."/>
            <person name="Garbe J."/>
        </authorList>
    </citation>
    <scope>NUCLEOTIDE SEQUENCE</scope>
    <source>
        <strain evidence="1">Duluth1</strain>
        <tissue evidence="1">Whole animal</tissue>
    </source>
</reference>
<name>A0A9D4DM02_DREPO</name>
<comment type="caution">
    <text evidence="1">The sequence shown here is derived from an EMBL/GenBank/DDBJ whole genome shotgun (WGS) entry which is preliminary data.</text>
</comment>
<evidence type="ECO:0000313" key="1">
    <source>
        <dbReference type="EMBL" id="KAH3750019.1"/>
    </source>
</evidence>
<dbReference type="EMBL" id="JAIWYP010000010">
    <property type="protein sequence ID" value="KAH3750019.1"/>
    <property type="molecule type" value="Genomic_DNA"/>
</dbReference>
<protein>
    <submittedName>
        <fullName evidence="1">Uncharacterized protein</fullName>
    </submittedName>
</protein>
<proteinExistence type="predicted"/>
<dbReference type="Proteomes" id="UP000828390">
    <property type="component" value="Unassembled WGS sequence"/>
</dbReference>
<accession>A0A9D4DM02</accession>
<sequence>MKELLTNHHREERGKWCGRARVGMDRQILFIDDRNVAQSFDWNQQAASTSEVRRVVVLESEWTDRYCS</sequence>